<organism evidence="2 3">
    <name type="scientific">Aphanothece sacrum FPU1</name>
    <dbReference type="NCBI Taxonomy" id="1920663"/>
    <lineage>
        <taxon>Bacteria</taxon>
        <taxon>Bacillati</taxon>
        <taxon>Cyanobacteriota</taxon>
        <taxon>Cyanophyceae</taxon>
        <taxon>Oscillatoriophycideae</taxon>
        <taxon>Chroococcales</taxon>
        <taxon>Aphanothecaceae</taxon>
        <taxon>Aphanothece</taxon>
    </lineage>
</organism>
<gene>
    <name evidence="2" type="ORF">AsFPU1_0792</name>
</gene>
<protein>
    <submittedName>
        <fullName evidence="2">Two-component sensor histidine kinase</fullName>
    </submittedName>
</protein>
<reference evidence="3" key="1">
    <citation type="submission" date="2017-05" db="EMBL/GenBank/DDBJ databases">
        <title>Physiological properties and genetic analysis related to exopolysaccharide production of fresh-water unicellular cyanobacterium Aphanothece sacrum, Suizenji Nori, that has been cultured as a food source in Japan.</title>
        <authorList>
            <person name="Kanesaki Y."/>
            <person name="Yoshikawa S."/>
            <person name="Ohki K."/>
        </authorList>
    </citation>
    <scope>NUCLEOTIDE SEQUENCE [LARGE SCALE GENOMIC DNA]</scope>
    <source>
        <strain evidence="3">FPU1</strain>
    </source>
</reference>
<keyword evidence="1" id="KW-0175">Coiled coil</keyword>
<dbReference type="GO" id="GO:0016301">
    <property type="term" value="F:kinase activity"/>
    <property type="evidence" value="ECO:0007669"/>
    <property type="project" value="UniProtKB-KW"/>
</dbReference>
<dbReference type="Proteomes" id="UP000287247">
    <property type="component" value="Unassembled WGS sequence"/>
</dbReference>
<feature type="coiled-coil region" evidence="1">
    <location>
        <begin position="59"/>
        <end position="121"/>
    </location>
</feature>
<accession>A0A401IDN2</accession>
<dbReference type="EMBL" id="BDQK01000002">
    <property type="protein sequence ID" value="GBF79397.1"/>
    <property type="molecule type" value="Genomic_DNA"/>
</dbReference>
<keyword evidence="3" id="KW-1185">Reference proteome</keyword>
<comment type="caution">
    <text evidence="2">The sequence shown here is derived from an EMBL/GenBank/DDBJ whole genome shotgun (WGS) entry which is preliminary data.</text>
</comment>
<dbReference type="RefSeq" id="WP_227873585.1">
    <property type="nucleotide sequence ID" value="NZ_BDQK01000002.1"/>
</dbReference>
<evidence type="ECO:0000256" key="1">
    <source>
        <dbReference type="SAM" id="Coils"/>
    </source>
</evidence>
<keyword evidence="2" id="KW-0418">Kinase</keyword>
<dbReference type="AlphaFoldDB" id="A0A401IDN2"/>
<proteinExistence type="predicted"/>
<sequence length="123" mass="14624">MSDSPIISREAAIALGEGVLVLIELEENQQIVKIYEAKDWIISLIDTYLTNEVITPEWVKQEQERIEQWRQEMTAKSLDLTRRQLELETHTEQIQELETKLKQEREELESRWEKLKALEDESE</sequence>
<evidence type="ECO:0000313" key="2">
    <source>
        <dbReference type="EMBL" id="GBF79397.1"/>
    </source>
</evidence>
<keyword evidence="2" id="KW-0808">Transferase</keyword>
<evidence type="ECO:0000313" key="3">
    <source>
        <dbReference type="Proteomes" id="UP000287247"/>
    </source>
</evidence>
<name>A0A401IDN2_APHSA</name>